<dbReference type="EMBL" id="ATHJ01000133">
    <property type="protein sequence ID" value="EPR32536.1"/>
    <property type="molecule type" value="Genomic_DNA"/>
</dbReference>
<protein>
    <recommendedName>
        <fullName evidence="4">Phage holin family protein</fullName>
    </recommendedName>
</protein>
<feature type="transmembrane region" description="Helical" evidence="1">
    <location>
        <begin position="86"/>
        <end position="108"/>
    </location>
</feature>
<keyword evidence="1" id="KW-0812">Transmembrane</keyword>
<dbReference type="InterPro" id="IPR009937">
    <property type="entry name" value="Phage_holin_3_6"/>
</dbReference>
<organism evidence="2 3">
    <name type="scientific">Desulfococcus multivorans DSM 2059</name>
    <dbReference type="NCBI Taxonomy" id="1121405"/>
    <lineage>
        <taxon>Bacteria</taxon>
        <taxon>Pseudomonadati</taxon>
        <taxon>Thermodesulfobacteriota</taxon>
        <taxon>Desulfobacteria</taxon>
        <taxon>Desulfobacterales</taxon>
        <taxon>Desulfococcaceae</taxon>
        <taxon>Desulfococcus</taxon>
    </lineage>
</organism>
<dbReference type="AlphaFoldDB" id="S7T7H0"/>
<dbReference type="OrthoDB" id="5471961at2"/>
<reference evidence="2 3" key="1">
    <citation type="journal article" date="2013" name="Genome Announc.">
        <title>Draft genome sequences for three mercury-methylating, sulfate-reducing bacteria.</title>
        <authorList>
            <person name="Brown S.D."/>
            <person name="Hurt R.A.Jr."/>
            <person name="Gilmour C.C."/>
            <person name="Elias D.A."/>
        </authorList>
    </citation>
    <scope>NUCLEOTIDE SEQUENCE [LARGE SCALE GENOMIC DNA]</scope>
    <source>
        <strain evidence="2 3">DSM 2059</strain>
    </source>
</reference>
<accession>S7T7H0</accession>
<dbReference type="STRING" id="897.B2D07_00960"/>
<dbReference type="RefSeq" id="WP_020878773.1">
    <property type="nucleotide sequence ID" value="NZ_ATHJ01000133.1"/>
</dbReference>
<evidence type="ECO:0000313" key="3">
    <source>
        <dbReference type="Proteomes" id="UP000014977"/>
    </source>
</evidence>
<proteinExistence type="predicted"/>
<feature type="transmembrane region" description="Helical" evidence="1">
    <location>
        <begin position="54"/>
        <end position="80"/>
    </location>
</feature>
<evidence type="ECO:0008006" key="4">
    <source>
        <dbReference type="Google" id="ProtNLM"/>
    </source>
</evidence>
<keyword evidence="1" id="KW-0472">Membrane</keyword>
<keyword evidence="1" id="KW-1133">Transmembrane helix</keyword>
<sequence length="118" mass="12214">MSSNVANKDTTTQRDSLSELLGQLANNSAAVVHDEIELVIQGIREKAAAVRSGFFTAVTGAAIGFAGFLSLCTALIIGLSAYMAPVMAALVTGAALALIGAVIAFMGYRQLKKSIRNP</sequence>
<evidence type="ECO:0000313" key="2">
    <source>
        <dbReference type="EMBL" id="EPR32536.1"/>
    </source>
</evidence>
<dbReference type="eggNOG" id="ENOG5032ZKH">
    <property type="taxonomic scope" value="Bacteria"/>
</dbReference>
<comment type="caution">
    <text evidence="2">The sequence shown here is derived from an EMBL/GenBank/DDBJ whole genome shotgun (WGS) entry which is preliminary data.</text>
</comment>
<dbReference type="Pfam" id="PF07332">
    <property type="entry name" value="Phage_holin_3_6"/>
    <property type="match status" value="1"/>
</dbReference>
<gene>
    <name evidence="2" type="ORF">dsmv_3618</name>
</gene>
<name>S7T7H0_DESML</name>
<evidence type="ECO:0000256" key="1">
    <source>
        <dbReference type="SAM" id="Phobius"/>
    </source>
</evidence>
<dbReference type="Proteomes" id="UP000014977">
    <property type="component" value="Unassembled WGS sequence"/>
</dbReference>
<keyword evidence="3" id="KW-1185">Reference proteome</keyword>